<evidence type="ECO:0000313" key="3">
    <source>
        <dbReference type="EMBL" id="MDN3710083.1"/>
    </source>
</evidence>
<reference evidence="2" key="1">
    <citation type="journal article" date="2014" name="Int. J. Syst. Evol. Microbiol.">
        <title>Complete genome of a new Firmicutes species belonging to the dominant human colonic microbiota ('Ruminococcus bicirculans') reveals two chromosomes and a selective capacity to utilize plant glucans.</title>
        <authorList>
            <consortium name="NISC Comparative Sequencing Program"/>
            <person name="Wegmann U."/>
            <person name="Louis P."/>
            <person name="Goesmann A."/>
            <person name="Henrissat B."/>
            <person name="Duncan S.H."/>
            <person name="Flint H.J."/>
        </authorList>
    </citation>
    <scope>NUCLEOTIDE SEQUENCE</scope>
    <source>
        <strain evidence="2">CECT 7184</strain>
    </source>
</reference>
<reference evidence="2" key="3">
    <citation type="submission" date="2023-06" db="EMBL/GenBank/DDBJ databases">
        <authorList>
            <person name="Lucena T."/>
            <person name="Sun Q."/>
        </authorList>
    </citation>
    <scope>NUCLEOTIDE SEQUENCE</scope>
    <source>
        <strain evidence="2">CECT 7184</strain>
    </source>
</reference>
<keyword evidence="1" id="KW-0812">Transmembrane</keyword>
<dbReference type="RefSeq" id="WP_290363095.1">
    <property type="nucleotide sequence ID" value="NZ_JAUFQU010000001.1"/>
</dbReference>
<organism evidence="2 4">
    <name type="scientific">Paenimyroides ceti</name>
    <dbReference type="NCBI Taxonomy" id="395087"/>
    <lineage>
        <taxon>Bacteria</taxon>
        <taxon>Pseudomonadati</taxon>
        <taxon>Bacteroidota</taxon>
        <taxon>Flavobacteriia</taxon>
        <taxon>Flavobacteriales</taxon>
        <taxon>Flavobacteriaceae</taxon>
        <taxon>Paenimyroides</taxon>
    </lineage>
</organism>
<keyword evidence="1" id="KW-0472">Membrane</keyword>
<reference evidence="4" key="2">
    <citation type="journal article" date="2019" name="Int. J. Syst. Evol. Microbiol.">
        <title>The Global Catalogue of Microorganisms (GCM) 10K type strain sequencing project: providing services to taxonomists for standard genome sequencing and annotation.</title>
        <authorList>
            <consortium name="The Broad Institute Genomics Platform"/>
            <consortium name="The Broad Institute Genome Sequencing Center for Infectious Disease"/>
            <person name="Wu L."/>
            <person name="Ma J."/>
        </authorList>
    </citation>
    <scope>NUCLEOTIDE SEQUENCE [LARGE SCALE GENOMIC DNA]</scope>
    <source>
        <strain evidence="4">CECT 7184</strain>
    </source>
</reference>
<comment type="caution">
    <text evidence="2">The sequence shown here is derived from an EMBL/GenBank/DDBJ whole genome shotgun (WGS) entry which is preliminary data.</text>
</comment>
<name>A0ABT8CU20_9FLAO</name>
<dbReference type="Proteomes" id="UP001242368">
    <property type="component" value="Unassembled WGS sequence"/>
</dbReference>
<protein>
    <submittedName>
        <fullName evidence="2">Uncharacterized protein</fullName>
    </submittedName>
</protein>
<dbReference type="EMBL" id="JAUFQU010000001">
    <property type="protein sequence ID" value="MDN3707052.1"/>
    <property type="molecule type" value="Genomic_DNA"/>
</dbReference>
<evidence type="ECO:0000256" key="1">
    <source>
        <dbReference type="SAM" id="Phobius"/>
    </source>
</evidence>
<gene>
    <name evidence="2" type="ORF">QW060_07875</name>
    <name evidence="3" type="ORF">QW060_24620</name>
</gene>
<dbReference type="EMBL" id="JAUFQU010000073">
    <property type="protein sequence ID" value="MDN3710083.1"/>
    <property type="molecule type" value="Genomic_DNA"/>
</dbReference>
<keyword evidence="4" id="KW-1185">Reference proteome</keyword>
<evidence type="ECO:0000313" key="2">
    <source>
        <dbReference type="EMBL" id="MDN3707052.1"/>
    </source>
</evidence>
<feature type="transmembrane region" description="Helical" evidence="1">
    <location>
        <begin position="32"/>
        <end position="57"/>
    </location>
</feature>
<proteinExistence type="predicted"/>
<keyword evidence="1" id="KW-1133">Transmembrane helix</keyword>
<accession>A0ABT8CU20</accession>
<evidence type="ECO:0000313" key="4">
    <source>
        <dbReference type="Proteomes" id="UP001242368"/>
    </source>
</evidence>
<sequence>MIIITLIIILLIIGFQITNTGMEKIKPPRYKLIGYIYLAIGILLMSSSITLMITNFIF</sequence>